<dbReference type="FunFam" id="3.30.420.10:FF:000002">
    <property type="entry name" value="Crossover junction endodeoxyribonuclease RuvC"/>
    <property type="match status" value="1"/>
</dbReference>
<sequence length="184" mass="20603">MGITSKRILGIDPGTVVMGYALIEVVDNNPKILHTGVVKTGKLKDHYLKLKQIFIRTQHLMNEYLPDELAIESPFYGKDIQAMLKLGRAQGIVMGIALEKDIPVFEYAPLRVKQAITGMGRASKEQVAFFLRNMFKDDELPKELDATDALAVAVCHYLQLKSPLKGKSYKGWGDFVKKNPGRVK</sequence>
<dbReference type="InterPro" id="IPR020563">
    <property type="entry name" value="X-over_junc_endoDNase_Mg_BS"/>
</dbReference>
<dbReference type="EC" id="3.1.21.10" evidence="13 14"/>
<evidence type="ECO:0000256" key="7">
    <source>
        <dbReference type="ARBA" id="ARBA00022801"/>
    </source>
</evidence>
<evidence type="ECO:0000256" key="8">
    <source>
        <dbReference type="ARBA" id="ARBA00022842"/>
    </source>
</evidence>
<evidence type="ECO:0000256" key="13">
    <source>
        <dbReference type="HAMAP-Rule" id="MF_00034"/>
    </source>
</evidence>
<keyword evidence="11 13" id="KW-0234">DNA repair</keyword>
<dbReference type="STRING" id="1409788.NC99_01950"/>
<accession>A0A0L8VES8</accession>
<evidence type="ECO:0000313" key="16">
    <source>
        <dbReference type="Proteomes" id="UP000036958"/>
    </source>
</evidence>
<dbReference type="Proteomes" id="UP000036958">
    <property type="component" value="Unassembled WGS sequence"/>
</dbReference>
<gene>
    <name evidence="13" type="primary">ruvC</name>
    <name evidence="15" type="ORF">NC99_01950</name>
</gene>
<dbReference type="Gene3D" id="3.30.420.10">
    <property type="entry name" value="Ribonuclease H-like superfamily/Ribonuclease H"/>
    <property type="match status" value="1"/>
</dbReference>
<evidence type="ECO:0000256" key="5">
    <source>
        <dbReference type="ARBA" id="ARBA00022759"/>
    </source>
</evidence>
<dbReference type="GO" id="GO:0008821">
    <property type="term" value="F:crossover junction DNA endonuclease activity"/>
    <property type="evidence" value="ECO:0007669"/>
    <property type="project" value="UniProtKB-UniRule"/>
</dbReference>
<keyword evidence="3 13" id="KW-0540">Nuclease</keyword>
<comment type="catalytic activity">
    <reaction evidence="12 13">
        <text>Endonucleolytic cleavage at a junction such as a reciprocal single-stranded crossover between two homologous DNA duplexes (Holliday junction).</text>
        <dbReference type="EC" id="3.1.21.10"/>
    </reaction>
</comment>
<dbReference type="PANTHER" id="PTHR30194:SF3">
    <property type="entry name" value="CROSSOVER JUNCTION ENDODEOXYRIBONUCLEASE RUVC"/>
    <property type="match status" value="1"/>
</dbReference>
<dbReference type="GO" id="GO:0005737">
    <property type="term" value="C:cytoplasm"/>
    <property type="evidence" value="ECO:0007669"/>
    <property type="project" value="UniProtKB-SubCell"/>
</dbReference>
<keyword evidence="4 13" id="KW-0479">Metal-binding</keyword>
<dbReference type="HAMAP" id="MF_00034">
    <property type="entry name" value="RuvC"/>
    <property type="match status" value="1"/>
</dbReference>
<comment type="similarity">
    <text evidence="1 13">Belongs to the RuvC family.</text>
</comment>
<dbReference type="GO" id="GO:0006281">
    <property type="term" value="P:DNA repair"/>
    <property type="evidence" value="ECO:0007669"/>
    <property type="project" value="UniProtKB-UniRule"/>
</dbReference>
<dbReference type="PROSITE" id="PS01321">
    <property type="entry name" value="RUVC"/>
    <property type="match status" value="1"/>
</dbReference>
<evidence type="ECO:0000313" key="15">
    <source>
        <dbReference type="EMBL" id="KOH46985.1"/>
    </source>
</evidence>
<dbReference type="PANTHER" id="PTHR30194">
    <property type="entry name" value="CROSSOVER JUNCTION ENDODEOXYRIBONUCLEASE RUVC"/>
    <property type="match status" value="1"/>
</dbReference>
<comment type="subunit">
    <text evidence="13">Homodimer which binds Holliday junction (HJ) DNA. The HJ becomes 2-fold symmetrical on binding to RuvC with unstacked arms; it has a different conformation from HJ DNA in complex with RuvA. In the full resolvosome a probable DNA-RuvA(4)-RuvB(12)-RuvC(2) complex forms which resolves the HJ.</text>
</comment>
<evidence type="ECO:0000256" key="3">
    <source>
        <dbReference type="ARBA" id="ARBA00022722"/>
    </source>
</evidence>
<dbReference type="CDD" id="cd16962">
    <property type="entry name" value="RuvC"/>
    <property type="match status" value="1"/>
</dbReference>
<reference evidence="16" key="1">
    <citation type="submission" date="2015-07" db="EMBL/GenBank/DDBJ databases">
        <title>Genome sequencing of Sunxiuqinia dokdonensis strain SK.</title>
        <authorList>
            <person name="Ahn S."/>
            <person name="Kim B.-C."/>
        </authorList>
    </citation>
    <scope>NUCLEOTIDE SEQUENCE [LARGE SCALE GENOMIC DNA]</scope>
    <source>
        <strain evidence="16">SK</strain>
    </source>
</reference>
<dbReference type="InterPro" id="IPR002176">
    <property type="entry name" value="X-over_junc_endoDNase_RuvC"/>
</dbReference>
<dbReference type="GO" id="GO:0003677">
    <property type="term" value="F:DNA binding"/>
    <property type="evidence" value="ECO:0007669"/>
    <property type="project" value="UniProtKB-KW"/>
</dbReference>
<comment type="function">
    <text evidence="13">The RuvA-RuvB-RuvC complex processes Holliday junction (HJ) DNA during genetic recombination and DNA repair. Endonuclease that resolves HJ intermediates. Cleaves cruciform DNA by making single-stranded nicks across the HJ at symmetrical positions within the homologous arms, yielding a 5'-phosphate and a 3'-hydroxyl group; requires a central core of homology in the junction. The consensus cleavage sequence is 5'-(A/T)TT(C/G)-3'. Cleavage occurs on the 3'-side of the TT dinucleotide at the point of strand exchange. HJ branch migration catalyzed by RuvA-RuvB allows RuvC to scan DNA until it finds its consensus sequence, where it cleaves and resolves the cruciform DNA.</text>
</comment>
<evidence type="ECO:0000256" key="4">
    <source>
        <dbReference type="ARBA" id="ARBA00022723"/>
    </source>
</evidence>
<comment type="subcellular location">
    <subcellularLocation>
        <location evidence="13">Cytoplasm</location>
    </subcellularLocation>
</comment>
<protein>
    <recommendedName>
        <fullName evidence="13 14">Crossover junction endodeoxyribonuclease RuvC</fullName>
        <ecNumber evidence="13 14">3.1.21.10</ecNumber>
    </recommendedName>
    <alternativeName>
        <fullName evidence="13">Holliday junction nuclease RuvC</fullName>
    </alternativeName>
    <alternativeName>
        <fullName evidence="13">Holliday junction resolvase RuvC</fullName>
    </alternativeName>
</protein>
<feature type="binding site" evidence="13">
    <location>
        <position position="12"/>
    </location>
    <ligand>
        <name>Mg(2+)</name>
        <dbReference type="ChEBI" id="CHEBI:18420"/>
        <label>1</label>
    </ligand>
</feature>
<feature type="binding site" evidence="13">
    <location>
        <position position="145"/>
    </location>
    <ligand>
        <name>Mg(2+)</name>
        <dbReference type="ChEBI" id="CHEBI:18420"/>
        <label>1</label>
    </ligand>
</feature>
<keyword evidence="10 13" id="KW-0233">DNA recombination</keyword>
<name>A0A0L8VES8_9BACT</name>
<dbReference type="InterPro" id="IPR012337">
    <property type="entry name" value="RNaseH-like_sf"/>
</dbReference>
<keyword evidence="8 13" id="KW-0460">Magnesium</keyword>
<keyword evidence="6 13" id="KW-0227">DNA damage</keyword>
<keyword evidence="7 13" id="KW-0378">Hydrolase</keyword>
<feature type="binding site" evidence="13">
    <location>
        <position position="72"/>
    </location>
    <ligand>
        <name>Mg(2+)</name>
        <dbReference type="ChEBI" id="CHEBI:18420"/>
        <label>2</label>
    </ligand>
</feature>
<dbReference type="GO" id="GO:0048476">
    <property type="term" value="C:Holliday junction resolvase complex"/>
    <property type="evidence" value="ECO:0007669"/>
    <property type="project" value="UniProtKB-UniRule"/>
</dbReference>
<evidence type="ECO:0000256" key="11">
    <source>
        <dbReference type="ARBA" id="ARBA00023204"/>
    </source>
</evidence>
<evidence type="ECO:0000256" key="14">
    <source>
        <dbReference type="NCBIfam" id="TIGR00228"/>
    </source>
</evidence>
<feature type="active site" evidence="13">
    <location>
        <position position="72"/>
    </location>
</feature>
<evidence type="ECO:0000256" key="10">
    <source>
        <dbReference type="ARBA" id="ARBA00023172"/>
    </source>
</evidence>
<dbReference type="Pfam" id="PF02075">
    <property type="entry name" value="RuvC"/>
    <property type="match status" value="1"/>
</dbReference>
<dbReference type="AlphaFoldDB" id="A0A0L8VES8"/>
<evidence type="ECO:0000256" key="9">
    <source>
        <dbReference type="ARBA" id="ARBA00023125"/>
    </source>
</evidence>
<evidence type="ECO:0000256" key="1">
    <source>
        <dbReference type="ARBA" id="ARBA00009518"/>
    </source>
</evidence>
<dbReference type="PRINTS" id="PR00696">
    <property type="entry name" value="RSOLVASERUVC"/>
</dbReference>
<feature type="active site" evidence="13">
    <location>
        <position position="145"/>
    </location>
</feature>
<evidence type="ECO:0000256" key="2">
    <source>
        <dbReference type="ARBA" id="ARBA00022490"/>
    </source>
</evidence>
<dbReference type="GO" id="GO:0006310">
    <property type="term" value="P:DNA recombination"/>
    <property type="evidence" value="ECO:0007669"/>
    <property type="project" value="UniProtKB-UniRule"/>
</dbReference>
<organism evidence="15 16">
    <name type="scientific">Sunxiuqinia dokdonensis</name>
    <dbReference type="NCBI Taxonomy" id="1409788"/>
    <lineage>
        <taxon>Bacteria</taxon>
        <taxon>Pseudomonadati</taxon>
        <taxon>Bacteroidota</taxon>
        <taxon>Bacteroidia</taxon>
        <taxon>Marinilabiliales</taxon>
        <taxon>Prolixibacteraceae</taxon>
        <taxon>Sunxiuqinia</taxon>
    </lineage>
</organism>
<dbReference type="PATRIC" id="fig|1409788.3.peg.201"/>
<keyword evidence="2 13" id="KW-0963">Cytoplasm</keyword>
<dbReference type="InterPro" id="IPR036397">
    <property type="entry name" value="RNaseH_sf"/>
</dbReference>
<proteinExistence type="inferred from homology"/>
<comment type="cofactor">
    <cofactor evidence="13">
        <name>Mg(2+)</name>
        <dbReference type="ChEBI" id="CHEBI:18420"/>
    </cofactor>
    <text evidence="13">Binds 2 Mg(2+) ion per subunit.</text>
</comment>
<dbReference type="SUPFAM" id="SSF53098">
    <property type="entry name" value="Ribonuclease H-like"/>
    <property type="match status" value="1"/>
</dbReference>
<keyword evidence="5 13" id="KW-0255">Endonuclease</keyword>
<dbReference type="NCBIfam" id="TIGR00228">
    <property type="entry name" value="ruvC"/>
    <property type="match status" value="1"/>
</dbReference>
<dbReference type="RefSeq" id="WP_053178895.1">
    <property type="nucleotide sequence ID" value="NZ_LGIA01000010.1"/>
</dbReference>
<feature type="active site" evidence="13">
    <location>
        <position position="12"/>
    </location>
</feature>
<dbReference type="OrthoDB" id="9805499at2"/>
<keyword evidence="9 13" id="KW-0238">DNA-binding</keyword>
<evidence type="ECO:0000256" key="12">
    <source>
        <dbReference type="ARBA" id="ARBA00029354"/>
    </source>
</evidence>
<comment type="caution">
    <text evidence="15">The sequence shown here is derived from an EMBL/GenBank/DDBJ whole genome shotgun (WGS) entry which is preliminary data.</text>
</comment>
<evidence type="ECO:0000256" key="6">
    <source>
        <dbReference type="ARBA" id="ARBA00022763"/>
    </source>
</evidence>
<dbReference type="EMBL" id="LGIA01000010">
    <property type="protein sequence ID" value="KOH46985.1"/>
    <property type="molecule type" value="Genomic_DNA"/>
</dbReference>
<dbReference type="GO" id="GO:0000287">
    <property type="term" value="F:magnesium ion binding"/>
    <property type="evidence" value="ECO:0007669"/>
    <property type="project" value="UniProtKB-UniRule"/>
</dbReference>
<keyword evidence="16" id="KW-1185">Reference proteome</keyword>